<protein>
    <recommendedName>
        <fullName evidence="2">NADH-quinone oxidoreductase subunit J</fullName>
        <ecNumber evidence="2">7.1.1.-</ecNumber>
    </recommendedName>
</protein>
<dbReference type="InterPro" id="IPR042106">
    <property type="entry name" value="Nuo/plastoQ_OxRdtase_6_NuoJ"/>
</dbReference>
<dbReference type="GO" id="GO:0048038">
    <property type="term" value="F:quinone binding"/>
    <property type="evidence" value="ECO:0007669"/>
    <property type="project" value="UniProtKB-UniRule"/>
</dbReference>
<keyword evidence="2" id="KW-0520">NAD</keyword>
<dbReference type="STRING" id="717231.Flexsi_0208"/>
<feature type="transmembrane region" description="Helical" evidence="2">
    <location>
        <begin position="87"/>
        <end position="105"/>
    </location>
</feature>
<evidence type="ECO:0000313" key="3">
    <source>
        <dbReference type="EMBL" id="AEI13900.1"/>
    </source>
</evidence>
<organism evidence="3 4">
    <name type="scientific">Flexistipes sinusarabici (strain ATCC 49648 / DSM 4947 / MAS 10)</name>
    <dbReference type="NCBI Taxonomy" id="717231"/>
    <lineage>
        <taxon>Bacteria</taxon>
        <taxon>Pseudomonadati</taxon>
        <taxon>Deferribacterota</taxon>
        <taxon>Deferribacteres</taxon>
        <taxon>Deferribacterales</taxon>
        <taxon>Flexistipitaceae</taxon>
        <taxon>Flexistipes</taxon>
    </lineage>
</organism>
<dbReference type="GO" id="GO:0005886">
    <property type="term" value="C:plasma membrane"/>
    <property type="evidence" value="ECO:0007669"/>
    <property type="project" value="UniProtKB-SubCell"/>
</dbReference>
<feature type="transmembrane region" description="Helical" evidence="2">
    <location>
        <begin position="6"/>
        <end position="22"/>
    </location>
</feature>
<reference evidence="4" key="2">
    <citation type="submission" date="2011-06" db="EMBL/GenBank/DDBJ databases">
        <title>The complete genome of Flexistipes sinusarabici DSM 4947.</title>
        <authorList>
            <person name="Lucas S."/>
            <person name="Han J."/>
            <person name="Lapidus A."/>
            <person name="Bruce D."/>
            <person name="Goodwin L."/>
            <person name="Pitluck S."/>
            <person name="Peters L."/>
            <person name="Kyrpides N."/>
            <person name="Mavromatis K."/>
            <person name="Ivanova N."/>
            <person name="Mikhailova N."/>
            <person name="Chertkov O."/>
            <person name="Detter J.C."/>
            <person name="Tapia R."/>
            <person name="Han C."/>
            <person name="Land M."/>
            <person name="Hauser L."/>
            <person name="Markowitz V."/>
            <person name="Cheng J.-F."/>
            <person name="Hugenholtz P."/>
            <person name="Woyke T."/>
            <person name="Wu D."/>
            <person name="Spring S."/>
            <person name="Schroeder M."/>
            <person name="Brambilla E."/>
            <person name="Klenk H.-P."/>
            <person name="Eisen J.A."/>
        </authorList>
    </citation>
    <scope>NUCLEOTIDE SEQUENCE [LARGE SCALE GENOMIC DNA]</scope>
    <source>
        <strain evidence="4">DSM 4947 / MAS 10</strain>
    </source>
</reference>
<comment type="similarity">
    <text evidence="1 2">Belongs to the complex I subunit 6 family.</text>
</comment>
<dbReference type="HOGENOM" id="CLU_085957_4_1_0"/>
<dbReference type="InterPro" id="IPR001457">
    <property type="entry name" value="NADH_UbQ/plastoQ_OxRdtase_su6"/>
</dbReference>
<dbReference type="EMBL" id="CP002858">
    <property type="protein sequence ID" value="AEI13900.1"/>
    <property type="molecule type" value="Genomic_DNA"/>
</dbReference>
<dbReference type="Proteomes" id="UP000006621">
    <property type="component" value="Chromosome"/>
</dbReference>
<keyword evidence="2" id="KW-0812">Transmembrane</keyword>
<dbReference type="GO" id="GO:0008137">
    <property type="term" value="F:NADH dehydrogenase (ubiquinone) activity"/>
    <property type="evidence" value="ECO:0007669"/>
    <property type="project" value="UniProtKB-UniRule"/>
</dbReference>
<name>F8E7Q5_FLESM</name>
<sequence length="166" mass="18234">MEQLAFYVLAFVAIISALFMITRINPVHSALWMLLTFFAVAGIFVQLNAEFIAAIQVLVYAGAILVLYLFVVMLLNPKSRGFIKVPVRYTLGTLVALVVVIQIFATLRSTNVIGKQGTITPEIMKESGNVFLFGKELFSTYLVPFEVSSILLLVAMIGAIALAKKD</sequence>
<accession>F8E7Q5</accession>
<gene>
    <name evidence="3" type="ordered locus">Flexsi_0208</name>
</gene>
<dbReference type="OrthoDB" id="9814997at2"/>
<evidence type="ECO:0000256" key="2">
    <source>
        <dbReference type="RuleBase" id="RU004429"/>
    </source>
</evidence>
<dbReference type="PANTHER" id="PTHR33269">
    <property type="entry name" value="NADH-UBIQUINONE OXIDOREDUCTASE CHAIN 6"/>
    <property type="match status" value="1"/>
</dbReference>
<dbReference type="AlphaFoldDB" id="F8E7Q5"/>
<evidence type="ECO:0000256" key="1">
    <source>
        <dbReference type="ARBA" id="ARBA00005698"/>
    </source>
</evidence>
<dbReference type="KEGG" id="fsi:Flexsi_0208"/>
<feature type="transmembrane region" description="Helical" evidence="2">
    <location>
        <begin position="53"/>
        <end position="75"/>
    </location>
</feature>
<keyword evidence="2" id="KW-1133">Transmembrane helix</keyword>
<dbReference type="RefSeq" id="WP_013885412.1">
    <property type="nucleotide sequence ID" value="NC_015672.1"/>
</dbReference>
<comment type="catalytic activity">
    <reaction evidence="2">
        <text>a quinone + NADH + 5 H(+)(in) = a quinol + NAD(+) + 4 H(+)(out)</text>
        <dbReference type="Rhea" id="RHEA:57888"/>
        <dbReference type="ChEBI" id="CHEBI:15378"/>
        <dbReference type="ChEBI" id="CHEBI:24646"/>
        <dbReference type="ChEBI" id="CHEBI:57540"/>
        <dbReference type="ChEBI" id="CHEBI:57945"/>
        <dbReference type="ChEBI" id="CHEBI:132124"/>
    </reaction>
</comment>
<feature type="transmembrane region" description="Helical" evidence="2">
    <location>
        <begin position="29"/>
        <end position="47"/>
    </location>
</feature>
<dbReference type="Gene3D" id="1.20.120.1200">
    <property type="entry name" value="NADH-ubiquinone/plastoquinone oxidoreductase chain 6, subunit NuoJ"/>
    <property type="match status" value="1"/>
</dbReference>
<reference evidence="3 4" key="1">
    <citation type="journal article" date="2011" name="Stand. Genomic Sci.">
        <title>Genome sequence of the moderately thermophilic halophile Flexistipes sinusarabici strain (MAS10).</title>
        <authorList>
            <person name="Lapidus A."/>
            <person name="Chertkov O."/>
            <person name="Nolan M."/>
            <person name="Lucas S."/>
            <person name="Hammon N."/>
            <person name="Deshpande S."/>
            <person name="Cheng J.F."/>
            <person name="Tapia R."/>
            <person name="Han C."/>
            <person name="Goodwin L."/>
            <person name="Pitluck S."/>
            <person name="Liolios K."/>
            <person name="Pagani I."/>
            <person name="Ivanova N."/>
            <person name="Huntemann M."/>
            <person name="Mavromatis K."/>
            <person name="Mikhailova N."/>
            <person name="Pati A."/>
            <person name="Chen A."/>
            <person name="Palaniappan K."/>
            <person name="Land M."/>
            <person name="Hauser L."/>
            <person name="Brambilla E.M."/>
            <person name="Rohde M."/>
            <person name="Abt B."/>
            <person name="Spring S."/>
            <person name="Goker M."/>
            <person name="Bristow J."/>
            <person name="Eisen J.A."/>
            <person name="Markowitz V."/>
            <person name="Hugenholtz P."/>
            <person name="Kyrpides N.C."/>
            <person name="Klenk H.P."/>
            <person name="Woyke T."/>
        </authorList>
    </citation>
    <scope>NUCLEOTIDE SEQUENCE [LARGE SCALE GENOMIC DNA]</scope>
    <source>
        <strain evidence="4">DSM 4947 / MAS 10</strain>
    </source>
</reference>
<feature type="transmembrane region" description="Helical" evidence="2">
    <location>
        <begin position="141"/>
        <end position="163"/>
    </location>
</feature>
<proteinExistence type="inferred from homology"/>
<keyword evidence="4" id="KW-1185">Reference proteome</keyword>
<evidence type="ECO:0000313" key="4">
    <source>
        <dbReference type="Proteomes" id="UP000006621"/>
    </source>
</evidence>
<keyword evidence="2" id="KW-0874">Quinone</keyword>
<dbReference type="Pfam" id="PF00499">
    <property type="entry name" value="Oxidored_q3"/>
    <property type="match status" value="1"/>
</dbReference>
<keyword evidence="2" id="KW-0472">Membrane</keyword>
<keyword evidence="2" id="KW-1003">Cell membrane</keyword>
<dbReference type="PANTHER" id="PTHR33269:SF17">
    <property type="entry name" value="NADH-UBIQUINONE OXIDOREDUCTASE CHAIN 6"/>
    <property type="match status" value="1"/>
</dbReference>
<dbReference type="EC" id="7.1.1.-" evidence="2"/>
<comment type="function">
    <text evidence="2">NDH-1 shuttles electrons from NADH, via FMN and iron-sulfur (Fe-S) centers, to quinones in the respiratory chain. Couples the redox reaction to proton translocation (for every two electrons transferred, four hydrogen ions are translocated across the cytoplasmic membrane), and thus conserves the redox energy in a proton gradient.</text>
</comment>
<comment type="subcellular location">
    <subcellularLocation>
        <location evidence="2">Cell membrane</location>
        <topology evidence="2">Multi-pass membrane protein</topology>
    </subcellularLocation>
</comment>
<dbReference type="eggNOG" id="COG0839">
    <property type="taxonomic scope" value="Bacteria"/>
</dbReference>